<gene>
    <name evidence="1" type="ORF">CM83_5588</name>
    <name evidence="2" type="ORF">g.32391</name>
</gene>
<reference evidence="2" key="3">
    <citation type="journal article" date="2016" name="Gigascience">
        <title>De novo construction of an expanded transcriptome assembly for the western tarnished plant bug, Lygus hesperus.</title>
        <authorList>
            <person name="Tassone E.E."/>
            <person name="Geib S.M."/>
            <person name="Hall B."/>
            <person name="Fabrick J.A."/>
            <person name="Brent C.S."/>
            <person name="Hull J.J."/>
        </authorList>
    </citation>
    <scope>NUCLEOTIDE SEQUENCE</scope>
</reference>
<protein>
    <submittedName>
        <fullName evidence="1">Uncharacterized protein</fullName>
    </submittedName>
</protein>
<proteinExistence type="predicted"/>
<reference evidence="1" key="2">
    <citation type="submission" date="2014-07" db="EMBL/GenBank/DDBJ databases">
        <authorList>
            <person name="Hull J."/>
        </authorList>
    </citation>
    <scope>NUCLEOTIDE SEQUENCE</scope>
</reference>
<evidence type="ECO:0000313" key="2">
    <source>
        <dbReference type="EMBL" id="JAQ02077.1"/>
    </source>
</evidence>
<evidence type="ECO:0000313" key="1">
    <source>
        <dbReference type="EMBL" id="JAG33458.1"/>
    </source>
</evidence>
<reference evidence="1" key="1">
    <citation type="journal article" date="2014" name="PLoS ONE">
        <title>Transcriptome-Based Identification of ABC Transporters in the Western Tarnished Plant Bug Lygus hesperus.</title>
        <authorList>
            <person name="Hull J.J."/>
            <person name="Chaney K."/>
            <person name="Geib S.M."/>
            <person name="Fabrick J.A."/>
            <person name="Brent C.S."/>
            <person name="Walsh D."/>
            <person name="Lavine L.C."/>
        </authorList>
    </citation>
    <scope>NUCLEOTIDE SEQUENCE</scope>
</reference>
<organism evidence="1">
    <name type="scientific">Lygus hesperus</name>
    <name type="common">Western plant bug</name>
    <dbReference type="NCBI Taxonomy" id="30085"/>
    <lineage>
        <taxon>Eukaryota</taxon>
        <taxon>Metazoa</taxon>
        <taxon>Ecdysozoa</taxon>
        <taxon>Arthropoda</taxon>
        <taxon>Hexapoda</taxon>
        <taxon>Insecta</taxon>
        <taxon>Pterygota</taxon>
        <taxon>Neoptera</taxon>
        <taxon>Paraneoptera</taxon>
        <taxon>Hemiptera</taxon>
        <taxon>Heteroptera</taxon>
        <taxon>Panheteroptera</taxon>
        <taxon>Cimicomorpha</taxon>
        <taxon>Miridae</taxon>
        <taxon>Mirini</taxon>
        <taxon>Lygus</taxon>
    </lineage>
</organism>
<dbReference type="EMBL" id="GBHO01010146">
    <property type="protein sequence ID" value="JAG33458.1"/>
    <property type="molecule type" value="Transcribed_RNA"/>
</dbReference>
<accession>A0A0A9YQT4</accession>
<dbReference type="AlphaFoldDB" id="A0A0A9YQT4"/>
<dbReference type="EMBL" id="GDHC01016552">
    <property type="protein sequence ID" value="JAQ02077.1"/>
    <property type="molecule type" value="Transcribed_RNA"/>
</dbReference>
<name>A0A0A9YQT4_LYGHE</name>
<sequence length="246" mass="27319">MLLQQLIFQHTVVRTCAHLQLGVEGADDALPHADLHPHSVIQAAVRWEQQLPRLHQRTDTVLLTYSQPCPGVDALDAFDTVNKVLPQMAHMGGKHTQAATFEWKSWWWGQQTPSVVDVAAHRTLLNTEGRCHIVLGKNKLLTCSKCDNALSDSESTATGCVLHFPVHPYLLDSAGGWFTCQLAIPELVGVGRCADYKIRYTVHTHLLKRLRVCLSRLRCGDCGCQCAAQTVHGIHLLLLNLRSAVR</sequence>